<dbReference type="Gene3D" id="1.10.357.10">
    <property type="entry name" value="Tetracycline Repressor, domain 2"/>
    <property type="match status" value="1"/>
</dbReference>
<dbReference type="Proteomes" id="UP000000328">
    <property type="component" value="Chromosome"/>
</dbReference>
<feature type="domain" description="QsdR TetR regulatory C-terminal" evidence="1">
    <location>
        <begin position="80"/>
        <end position="190"/>
    </location>
</feature>
<proteinExistence type="predicted"/>
<dbReference type="SUPFAM" id="SSF46689">
    <property type="entry name" value="Homeodomain-like"/>
    <property type="match status" value="1"/>
</dbReference>
<dbReference type="HOGENOM" id="CLU_097446_0_0_11"/>
<gene>
    <name evidence="2" type="ordered locus">AMED_7491</name>
</gene>
<evidence type="ECO:0000313" key="3">
    <source>
        <dbReference type="Proteomes" id="UP000000328"/>
    </source>
</evidence>
<dbReference type="PATRIC" id="fig|749927.5.peg.7789"/>
<name>A0A0H3DE43_AMYMU</name>
<dbReference type="Pfam" id="PF18598">
    <property type="entry name" value="TetR_C_36"/>
    <property type="match status" value="1"/>
</dbReference>
<dbReference type="eggNOG" id="COG1309">
    <property type="taxonomic scope" value="Bacteria"/>
</dbReference>
<reference evidence="2 3" key="1">
    <citation type="journal article" date="2010" name="Cell Res.">
        <title>Complete genome sequence of the rifamycin SV-producing Amycolatopsis mediterranei U32 revealed its genetic characteristics in phylogeny and metabolism.</title>
        <authorList>
            <person name="Zhao W."/>
            <person name="Zhong Y."/>
            <person name="Yuan H."/>
            <person name="Wang J."/>
            <person name="Zheng H."/>
            <person name="Wang Y."/>
            <person name="Cen X."/>
            <person name="Xu F."/>
            <person name="Bai J."/>
            <person name="Han X."/>
            <person name="Lu G."/>
            <person name="Zhu Y."/>
            <person name="Shao Z."/>
            <person name="Yan H."/>
            <person name="Li C."/>
            <person name="Peng N."/>
            <person name="Zhang Z."/>
            <person name="Zhang Y."/>
            <person name="Lin W."/>
            <person name="Fan Y."/>
            <person name="Qin Z."/>
            <person name="Hu Y."/>
            <person name="Zhu B."/>
            <person name="Wang S."/>
            <person name="Ding X."/>
            <person name="Zhao G.P."/>
        </authorList>
    </citation>
    <scope>NUCLEOTIDE SEQUENCE [LARGE SCALE GENOMIC DNA]</scope>
    <source>
        <strain evidence="3">U-32</strain>
    </source>
</reference>
<dbReference type="InterPro" id="IPR009057">
    <property type="entry name" value="Homeodomain-like_sf"/>
</dbReference>
<dbReference type="RefSeq" id="WP_013229248.1">
    <property type="nucleotide sequence ID" value="NC_014318.1"/>
</dbReference>
<evidence type="ECO:0000313" key="2">
    <source>
        <dbReference type="EMBL" id="ADJ49205.1"/>
    </source>
</evidence>
<protein>
    <recommendedName>
        <fullName evidence="1">QsdR TetR regulatory C-terminal domain-containing protein</fullName>
    </recommendedName>
</protein>
<dbReference type="InterPro" id="IPR041485">
    <property type="entry name" value="TetR_C_36"/>
</dbReference>
<dbReference type="KEGG" id="amd:AMED_7491"/>
<evidence type="ECO:0000259" key="1">
    <source>
        <dbReference type="Pfam" id="PF18598"/>
    </source>
</evidence>
<sequence>MTVSTDDIVRHAARLLMAGTRLDLGRMAAELGISRTTFFRRVGNRDDLMGAGLRLLSDRTWQRALDGWRAGHGDAVRTPEGRLRCLWVMEEYRREVAGSDGMRKLIEAESAVALRVLTDPRGAVQPGLVDAHVELFRADADAAGLAPLVGLPDLAFAVVRLGESFLYSDVLAARSVDLTVATTLVDTLVRGALEPVRVH</sequence>
<dbReference type="AlphaFoldDB" id="A0A0H3DE43"/>
<dbReference type="OrthoDB" id="158903at2"/>
<organism evidence="2 3">
    <name type="scientific">Amycolatopsis mediterranei (strain U-32)</name>
    <dbReference type="NCBI Taxonomy" id="749927"/>
    <lineage>
        <taxon>Bacteria</taxon>
        <taxon>Bacillati</taxon>
        <taxon>Actinomycetota</taxon>
        <taxon>Actinomycetes</taxon>
        <taxon>Pseudonocardiales</taxon>
        <taxon>Pseudonocardiaceae</taxon>
        <taxon>Amycolatopsis</taxon>
    </lineage>
</organism>
<accession>A0A0H3DE43</accession>
<dbReference type="EMBL" id="CP002000">
    <property type="protein sequence ID" value="ADJ49205.1"/>
    <property type="molecule type" value="Genomic_DNA"/>
</dbReference>